<organism evidence="5 6">
    <name type="scientific">Dawidia cretensis</name>
    <dbReference type="NCBI Taxonomy" id="2782350"/>
    <lineage>
        <taxon>Bacteria</taxon>
        <taxon>Pseudomonadati</taxon>
        <taxon>Bacteroidota</taxon>
        <taxon>Cytophagia</taxon>
        <taxon>Cytophagales</taxon>
        <taxon>Chryseotaleaceae</taxon>
        <taxon>Dawidia</taxon>
    </lineage>
</organism>
<feature type="compositionally biased region" description="Basic and acidic residues" evidence="2">
    <location>
        <begin position="371"/>
        <end position="386"/>
    </location>
</feature>
<evidence type="ECO:0000256" key="1">
    <source>
        <dbReference type="ARBA" id="ARBA00005662"/>
    </source>
</evidence>
<dbReference type="InterPro" id="IPR052169">
    <property type="entry name" value="CW_Biosynth-Accessory"/>
</dbReference>
<protein>
    <submittedName>
        <fullName evidence="5">CapA family protein</fullName>
    </submittedName>
</protein>
<dbReference type="RefSeq" id="WP_254083079.1">
    <property type="nucleotide sequence ID" value="NZ_JAHESE010000002.1"/>
</dbReference>
<dbReference type="SUPFAM" id="SSF56300">
    <property type="entry name" value="Metallo-dependent phosphatases"/>
    <property type="match status" value="1"/>
</dbReference>
<dbReference type="CDD" id="cd07381">
    <property type="entry name" value="MPP_CapA"/>
    <property type="match status" value="1"/>
</dbReference>
<dbReference type="Gene3D" id="3.60.21.10">
    <property type="match status" value="1"/>
</dbReference>
<dbReference type="EMBL" id="JAHESE010000002">
    <property type="protein sequence ID" value="MBT1707493.1"/>
    <property type="molecule type" value="Genomic_DNA"/>
</dbReference>
<feature type="chain" id="PRO_5042845678" evidence="3">
    <location>
        <begin position="20"/>
        <end position="386"/>
    </location>
</feature>
<dbReference type="InterPro" id="IPR019079">
    <property type="entry name" value="Capsule_synth_CapA"/>
</dbReference>
<dbReference type="AlphaFoldDB" id="A0AAP2DWI3"/>
<dbReference type="SMART" id="SM00854">
    <property type="entry name" value="PGA_cap"/>
    <property type="match status" value="1"/>
</dbReference>
<comment type="similarity">
    <text evidence="1">Belongs to the CapA family.</text>
</comment>
<evidence type="ECO:0000313" key="5">
    <source>
        <dbReference type="EMBL" id="MBT1707493.1"/>
    </source>
</evidence>
<dbReference type="PANTHER" id="PTHR33393">
    <property type="entry name" value="POLYGLUTAMINE SYNTHESIS ACCESSORY PROTEIN RV0574C-RELATED"/>
    <property type="match status" value="1"/>
</dbReference>
<dbReference type="PANTHER" id="PTHR33393:SF12">
    <property type="entry name" value="CAPSULE BIOSYNTHESIS PROTEIN CAPA"/>
    <property type="match status" value="1"/>
</dbReference>
<reference evidence="5 6" key="1">
    <citation type="submission" date="2021-05" db="EMBL/GenBank/DDBJ databases">
        <title>A Polyphasic approach of four new species of the genus Ohtaekwangia: Ohtaekwangia histidinii sp. nov., Ohtaekwangia cretensis sp. nov., Ohtaekwangia indiensis sp. nov., Ohtaekwangia reichenbachii sp. nov. from diverse environment.</title>
        <authorList>
            <person name="Octaviana S."/>
        </authorList>
    </citation>
    <scope>NUCLEOTIDE SEQUENCE [LARGE SCALE GENOMIC DNA]</scope>
    <source>
        <strain evidence="5 6">PWU5</strain>
    </source>
</reference>
<evidence type="ECO:0000313" key="6">
    <source>
        <dbReference type="Proteomes" id="UP001319080"/>
    </source>
</evidence>
<comment type="caution">
    <text evidence="5">The sequence shown here is derived from an EMBL/GenBank/DDBJ whole genome shotgun (WGS) entry which is preliminary data.</text>
</comment>
<keyword evidence="6" id="KW-1185">Reference proteome</keyword>
<evidence type="ECO:0000256" key="3">
    <source>
        <dbReference type="SAM" id="SignalP"/>
    </source>
</evidence>
<accession>A0AAP2DWI3</accession>
<feature type="region of interest" description="Disordered" evidence="2">
    <location>
        <begin position="355"/>
        <end position="386"/>
    </location>
</feature>
<evidence type="ECO:0000259" key="4">
    <source>
        <dbReference type="SMART" id="SM00854"/>
    </source>
</evidence>
<dbReference type="Pfam" id="PF09587">
    <property type="entry name" value="PGA_cap"/>
    <property type="match status" value="1"/>
</dbReference>
<proteinExistence type="inferred from homology"/>
<gene>
    <name evidence="5" type="ORF">KK062_04635</name>
</gene>
<feature type="domain" description="Capsule synthesis protein CapA" evidence="4">
    <location>
        <begin position="26"/>
        <end position="269"/>
    </location>
</feature>
<name>A0AAP2DWI3_9BACT</name>
<keyword evidence="3" id="KW-0732">Signal</keyword>
<evidence type="ECO:0000256" key="2">
    <source>
        <dbReference type="SAM" id="MobiDB-lite"/>
    </source>
</evidence>
<dbReference type="Proteomes" id="UP001319080">
    <property type="component" value="Unassembled WGS sequence"/>
</dbReference>
<dbReference type="InterPro" id="IPR029052">
    <property type="entry name" value="Metallo-depent_PP-like"/>
</dbReference>
<feature type="signal peptide" evidence="3">
    <location>
        <begin position="1"/>
        <end position="19"/>
    </location>
</feature>
<sequence length="386" mass="43608">MIKKLLLGCLMTCTLPVFAQDTTRLSLLFVGDVMGHDSQIAAAYDPVGKKYDYSTCFQYVKPYIESADLAIGNLEVTLAGPPYKGYPQFSSPDALARTLQDIGFDALVTANNHCVDRGKKGLERTVMMLDSLQIPHTGTFVDTVSRMNDQPMILERKGFKLAVLNYTYGTNGLPVYKPNIVNRLDTATMRKDLVHARAQKPDAIIVFTHWGEEYQSLPSALQKRLTEFCFKHGAQLVIGAHPHVIQPMEWRKAENRFVAYSLGNFISGQRKRYTDGGAMAYIELEKIAYKPDSAITTIDSAAYYLEWVHRDAAKDYYILPAPEVELDSIDMPKDVTSRAAFKTFVDDSRALYKKHNKEVPEIRQRPQTPARRPEDVPMLDDQKKEP</sequence>